<feature type="domain" description="Prolyl 4-hydroxylase alpha subunit" evidence="6">
    <location>
        <begin position="36"/>
        <end position="309"/>
    </location>
</feature>
<organism evidence="7 8">
    <name type="scientific">Aspergillus tamarii</name>
    <dbReference type="NCBI Taxonomy" id="41984"/>
    <lineage>
        <taxon>Eukaryota</taxon>
        <taxon>Fungi</taxon>
        <taxon>Dikarya</taxon>
        <taxon>Ascomycota</taxon>
        <taxon>Pezizomycotina</taxon>
        <taxon>Eurotiomycetes</taxon>
        <taxon>Eurotiomycetidae</taxon>
        <taxon>Eurotiales</taxon>
        <taxon>Aspergillaceae</taxon>
        <taxon>Aspergillus</taxon>
        <taxon>Aspergillus subgen. Circumdati</taxon>
    </lineage>
</organism>
<dbReference type="InterPro" id="IPR006620">
    <property type="entry name" value="Pro_4_hyd_alph"/>
</dbReference>
<dbReference type="Gene3D" id="2.60.120.620">
    <property type="entry name" value="q2cbj1_9rhob like domain"/>
    <property type="match status" value="1"/>
</dbReference>
<evidence type="ECO:0000256" key="3">
    <source>
        <dbReference type="ARBA" id="ARBA00022964"/>
    </source>
</evidence>
<dbReference type="PANTHER" id="PTHR10869:SF241">
    <property type="entry name" value="FE2OG DIOXYGENASE DOMAIN-CONTAINING PROTEIN"/>
    <property type="match status" value="1"/>
</dbReference>
<evidence type="ECO:0000259" key="6">
    <source>
        <dbReference type="SMART" id="SM00702"/>
    </source>
</evidence>
<sequence length="315" mass="35298">MDIPENFLQGPPPPTAAIKELDFSKTTPPIPAYKNHFAAIIENVLTPAECNQLLYLAEQSITPESTTNLNPRETPWDRALLNVGNGKQIKAPGFRNCGRILCDSPDIADRLLNRLLPFLRECGIVQISNQPLVTGAGPATRGETFKLTRLNEKLRFLKYTGGEYFRAHTDGCYVTPDERERSLLTVHLYLNGDGEQDQDELQRAIARRERMDARGSDGNFDCEVVFGDEDEDADDDMESEEEEKTLEDGNEQTLLGGATSFRLESFAGERVVRVFPKAGSVLIFQQRGLCHAGDDVFRGVKYTMRSDVMYEKVKS</sequence>
<dbReference type="PANTHER" id="PTHR10869">
    <property type="entry name" value="PROLYL 4-HYDROXYLASE ALPHA SUBUNIT"/>
    <property type="match status" value="1"/>
</dbReference>
<evidence type="ECO:0000256" key="4">
    <source>
        <dbReference type="ARBA" id="ARBA00023002"/>
    </source>
</evidence>
<dbReference type="GO" id="GO:0031418">
    <property type="term" value="F:L-ascorbic acid binding"/>
    <property type="evidence" value="ECO:0007669"/>
    <property type="project" value="InterPro"/>
</dbReference>
<dbReference type="GO" id="GO:0005506">
    <property type="term" value="F:iron ion binding"/>
    <property type="evidence" value="ECO:0007669"/>
    <property type="project" value="InterPro"/>
</dbReference>
<keyword evidence="5" id="KW-0408">Iron</keyword>
<dbReference type="EMBL" id="ML738589">
    <property type="protein sequence ID" value="KAE8167361.1"/>
    <property type="molecule type" value="Genomic_DNA"/>
</dbReference>
<evidence type="ECO:0000256" key="5">
    <source>
        <dbReference type="ARBA" id="ARBA00023004"/>
    </source>
</evidence>
<proteinExistence type="predicted"/>
<reference evidence="7 8" key="1">
    <citation type="submission" date="2019-04" db="EMBL/GenBank/DDBJ databases">
        <title>Friends and foes A comparative genomics study of 23 Aspergillus species from section Flavi.</title>
        <authorList>
            <consortium name="DOE Joint Genome Institute"/>
            <person name="Kjaerbolling I."/>
            <person name="Vesth T."/>
            <person name="Frisvad J.C."/>
            <person name="Nybo J.L."/>
            <person name="Theobald S."/>
            <person name="Kildgaard S."/>
            <person name="Isbrandt T."/>
            <person name="Kuo A."/>
            <person name="Sato A."/>
            <person name="Lyhne E.K."/>
            <person name="Kogle M.E."/>
            <person name="Wiebenga A."/>
            <person name="Kun R.S."/>
            <person name="Lubbers R.J."/>
            <person name="Makela M.R."/>
            <person name="Barry K."/>
            <person name="Chovatia M."/>
            <person name="Clum A."/>
            <person name="Daum C."/>
            <person name="Haridas S."/>
            <person name="He G."/>
            <person name="LaButti K."/>
            <person name="Lipzen A."/>
            <person name="Mondo S."/>
            <person name="Riley R."/>
            <person name="Salamov A."/>
            <person name="Simmons B.A."/>
            <person name="Magnuson J.K."/>
            <person name="Henrissat B."/>
            <person name="Mortensen U.H."/>
            <person name="Larsen T.O."/>
            <person name="Devries R.P."/>
            <person name="Grigoriev I.V."/>
            <person name="Machida M."/>
            <person name="Baker S.E."/>
            <person name="Andersen M.R."/>
        </authorList>
    </citation>
    <scope>NUCLEOTIDE SEQUENCE [LARGE SCALE GENOMIC DNA]</scope>
    <source>
        <strain evidence="7 8">CBS 117626</strain>
    </source>
</reference>
<accession>A0A5N6VBU4</accession>
<comment type="cofactor">
    <cofactor evidence="1">
        <name>L-ascorbate</name>
        <dbReference type="ChEBI" id="CHEBI:38290"/>
    </cofactor>
</comment>
<dbReference type="GO" id="GO:0004656">
    <property type="term" value="F:procollagen-proline 4-dioxygenase activity"/>
    <property type="evidence" value="ECO:0007669"/>
    <property type="project" value="TreeGrafter"/>
</dbReference>
<dbReference type="Proteomes" id="UP000326950">
    <property type="component" value="Unassembled WGS sequence"/>
</dbReference>
<dbReference type="OrthoDB" id="69177at2759"/>
<gene>
    <name evidence="7" type="ORF">BDV40DRAFT_312663</name>
</gene>
<keyword evidence="8" id="KW-1185">Reference proteome</keyword>
<dbReference type="GO" id="GO:0005783">
    <property type="term" value="C:endoplasmic reticulum"/>
    <property type="evidence" value="ECO:0007669"/>
    <property type="project" value="TreeGrafter"/>
</dbReference>
<dbReference type="InterPro" id="IPR045054">
    <property type="entry name" value="P4HA-like"/>
</dbReference>
<keyword evidence="4" id="KW-0560">Oxidoreductase</keyword>
<protein>
    <recommendedName>
        <fullName evidence="6">Prolyl 4-hydroxylase alpha subunit domain-containing protein</fullName>
    </recommendedName>
</protein>
<keyword evidence="2" id="KW-0479">Metal-binding</keyword>
<evidence type="ECO:0000313" key="8">
    <source>
        <dbReference type="Proteomes" id="UP000326950"/>
    </source>
</evidence>
<dbReference type="AlphaFoldDB" id="A0A5N6VBU4"/>
<evidence type="ECO:0000256" key="1">
    <source>
        <dbReference type="ARBA" id="ARBA00001961"/>
    </source>
</evidence>
<evidence type="ECO:0000256" key="2">
    <source>
        <dbReference type="ARBA" id="ARBA00022723"/>
    </source>
</evidence>
<dbReference type="SMART" id="SM00702">
    <property type="entry name" value="P4Hc"/>
    <property type="match status" value="1"/>
</dbReference>
<keyword evidence="3" id="KW-0223">Dioxygenase</keyword>
<evidence type="ECO:0000313" key="7">
    <source>
        <dbReference type="EMBL" id="KAE8167361.1"/>
    </source>
</evidence>
<name>A0A5N6VBU4_ASPTM</name>